<gene>
    <name evidence="1" type="ORF">L6164_026480</name>
</gene>
<evidence type="ECO:0000313" key="2">
    <source>
        <dbReference type="Proteomes" id="UP000828941"/>
    </source>
</evidence>
<evidence type="ECO:0000313" key="1">
    <source>
        <dbReference type="EMBL" id="KAI4313505.1"/>
    </source>
</evidence>
<dbReference type="Proteomes" id="UP000828941">
    <property type="component" value="Chromosome 11"/>
</dbReference>
<dbReference type="EMBL" id="CM039436">
    <property type="protein sequence ID" value="KAI4313505.1"/>
    <property type="molecule type" value="Genomic_DNA"/>
</dbReference>
<comment type="caution">
    <text evidence="1">The sequence shown here is derived from an EMBL/GenBank/DDBJ whole genome shotgun (WGS) entry which is preliminary data.</text>
</comment>
<reference evidence="1 2" key="1">
    <citation type="journal article" date="2022" name="DNA Res.">
        <title>Chromosomal-level genome assembly of the orchid tree Bauhinia variegata (Leguminosae; Cercidoideae) supports the allotetraploid origin hypothesis of Bauhinia.</title>
        <authorList>
            <person name="Zhong Y."/>
            <person name="Chen Y."/>
            <person name="Zheng D."/>
            <person name="Pang J."/>
            <person name="Liu Y."/>
            <person name="Luo S."/>
            <person name="Meng S."/>
            <person name="Qian L."/>
            <person name="Wei D."/>
            <person name="Dai S."/>
            <person name="Zhou R."/>
        </authorList>
    </citation>
    <scope>NUCLEOTIDE SEQUENCE [LARGE SCALE GENOMIC DNA]</scope>
    <source>
        <strain evidence="1">BV-YZ2020</strain>
    </source>
</reference>
<keyword evidence="2" id="KW-1185">Reference proteome</keyword>
<proteinExistence type="predicted"/>
<sequence length="201" mass="22787">MGKVAYKLKLLKGSRVHPVFHVSQLKVAVGQGIAESKIPIELEQKIPVVKPEELLKHRTINRNNQEVSQVLVKWKNLPLFEATWEDKAIVQSQFLEISLEDKAVSPQGGPGLGAVLLQKGHLLSFLKKEMGKRFQLMSVEERELYCVTGDKPTKWTELLPLKELCYNTKWQASTNTTPFEALYGYPNCIQTHGHLGNLMIR</sequence>
<accession>A0ACB9LRS4</accession>
<name>A0ACB9LRS4_BAUVA</name>
<organism evidence="1 2">
    <name type="scientific">Bauhinia variegata</name>
    <name type="common">Purple orchid tree</name>
    <name type="synonym">Phanera variegata</name>
    <dbReference type="NCBI Taxonomy" id="167791"/>
    <lineage>
        <taxon>Eukaryota</taxon>
        <taxon>Viridiplantae</taxon>
        <taxon>Streptophyta</taxon>
        <taxon>Embryophyta</taxon>
        <taxon>Tracheophyta</taxon>
        <taxon>Spermatophyta</taxon>
        <taxon>Magnoliopsida</taxon>
        <taxon>eudicotyledons</taxon>
        <taxon>Gunneridae</taxon>
        <taxon>Pentapetalae</taxon>
        <taxon>rosids</taxon>
        <taxon>fabids</taxon>
        <taxon>Fabales</taxon>
        <taxon>Fabaceae</taxon>
        <taxon>Cercidoideae</taxon>
        <taxon>Cercideae</taxon>
        <taxon>Bauhiniinae</taxon>
        <taxon>Bauhinia</taxon>
    </lineage>
</organism>
<protein>
    <submittedName>
        <fullName evidence="1">Uncharacterized protein</fullName>
    </submittedName>
</protein>